<accession>A0AAP0JBK2</accession>
<organism evidence="1 2">
    <name type="scientific">Stephania japonica</name>
    <dbReference type="NCBI Taxonomy" id="461633"/>
    <lineage>
        <taxon>Eukaryota</taxon>
        <taxon>Viridiplantae</taxon>
        <taxon>Streptophyta</taxon>
        <taxon>Embryophyta</taxon>
        <taxon>Tracheophyta</taxon>
        <taxon>Spermatophyta</taxon>
        <taxon>Magnoliopsida</taxon>
        <taxon>Ranunculales</taxon>
        <taxon>Menispermaceae</taxon>
        <taxon>Menispermoideae</taxon>
        <taxon>Cissampelideae</taxon>
        <taxon>Stephania</taxon>
    </lineage>
</organism>
<proteinExistence type="predicted"/>
<evidence type="ECO:0000313" key="2">
    <source>
        <dbReference type="Proteomes" id="UP001417504"/>
    </source>
</evidence>
<reference evidence="1 2" key="1">
    <citation type="submission" date="2024-01" db="EMBL/GenBank/DDBJ databases">
        <title>Genome assemblies of Stephania.</title>
        <authorList>
            <person name="Yang L."/>
        </authorList>
    </citation>
    <scope>NUCLEOTIDE SEQUENCE [LARGE SCALE GENOMIC DNA]</scope>
    <source>
        <strain evidence="1">QJT</strain>
        <tissue evidence="1">Leaf</tissue>
    </source>
</reference>
<evidence type="ECO:0000313" key="1">
    <source>
        <dbReference type="EMBL" id="KAK9129933.1"/>
    </source>
</evidence>
<sequence length="125" mass="12579">MPIQTNLTQLIWEEGFEIGGGGGHGVAMDASATMGSQWRRCWACGFGGNGGWCDGGSGYGLRGGGLSLMAKVGAKAAATEAAPTSAEEMVDMAALAMVIVVTIVADVDANEDVCGSHSEAGARPD</sequence>
<dbReference type="AlphaFoldDB" id="A0AAP0JBK2"/>
<gene>
    <name evidence="1" type="ORF">Sjap_010420</name>
</gene>
<protein>
    <submittedName>
        <fullName evidence="1">Uncharacterized protein</fullName>
    </submittedName>
</protein>
<dbReference type="Proteomes" id="UP001417504">
    <property type="component" value="Unassembled WGS sequence"/>
</dbReference>
<comment type="caution">
    <text evidence="1">The sequence shown here is derived from an EMBL/GenBank/DDBJ whole genome shotgun (WGS) entry which is preliminary data.</text>
</comment>
<name>A0AAP0JBK2_9MAGN</name>
<dbReference type="EMBL" id="JBBNAE010000004">
    <property type="protein sequence ID" value="KAK9129933.1"/>
    <property type="molecule type" value="Genomic_DNA"/>
</dbReference>
<keyword evidence="2" id="KW-1185">Reference proteome</keyword>